<accession>A0ABW5VHB8</accession>
<gene>
    <name evidence="1" type="ORF">ACFS1K_12395</name>
</gene>
<protein>
    <recommendedName>
        <fullName evidence="3">N-acetyltransferase domain-containing protein</fullName>
    </recommendedName>
</protein>
<dbReference type="EMBL" id="JBHUOK010000030">
    <property type="protein sequence ID" value="MFD2790564.1"/>
    <property type="molecule type" value="Genomic_DNA"/>
</dbReference>
<dbReference type="RefSeq" id="WP_251806731.1">
    <property type="nucleotide sequence ID" value="NZ_CP166679.1"/>
</dbReference>
<evidence type="ECO:0000313" key="2">
    <source>
        <dbReference type="Proteomes" id="UP001597532"/>
    </source>
</evidence>
<organism evidence="1 2">
    <name type="scientific">Arenibacter antarcticus</name>
    <dbReference type="NCBI Taxonomy" id="2040469"/>
    <lineage>
        <taxon>Bacteria</taxon>
        <taxon>Pseudomonadati</taxon>
        <taxon>Bacteroidota</taxon>
        <taxon>Flavobacteriia</taxon>
        <taxon>Flavobacteriales</taxon>
        <taxon>Flavobacteriaceae</taxon>
        <taxon>Arenibacter</taxon>
    </lineage>
</organism>
<dbReference type="Gene3D" id="3.40.630.30">
    <property type="match status" value="1"/>
</dbReference>
<name>A0ABW5VHB8_9FLAO</name>
<dbReference type="InterPro" id="IPR016181">
    <property type="entry name" value="Acyl_CoA_acyltransferase"/>
</dbReference>
<comment type="caution">
    <text evidence="1">The sequence shown here is derived from an EMBL/GenBank/DDBJ whole genome shotgun (WGS) entry which is preliminary data.</text>
</comment>
<keyword evidence="2" id="KW-1185">Reference proteome</keyword>
<reference evidence="2" key="1">
    <citation type="journal article" date="2019" name="Int. J. Syst. Evol. Microbiol.">
        <title>The Global Catalogue of Microorganisms (GCM) 10K type strain sequencing project: providing services to taxonomists for standard genome sequencing and annotation.</title>
        <authorList>
            <consortium name="The Broad Institute Genomics Platform"/>
            <consortium name="The Broad Institute Genome Sequencing Center for Infectious Disease"/>
            <person name="Wu L."/>
            <person name="Ma J."/>
        </authorList>
    </citation>
    <scope>NUCLEOTIDE SEQUENCE [LARGE SCALE GENOMIC DNA]</scope>
    <source>
        <strain evidence="2">KCTC 52924</strain>
    </source>
</reference>
<evidence type="ECO:0000313" key="1">
    <source>
        <dbReference type="EMBL" id="MFD2790564.1"/>
    </source>
</evidence>
<evidence type="ECO:0008006" key="3">
    <source>
        <dbReference type="Google" id="ProtNLM"/>
    </source>
</evidence>
<dbReference type="Proteomes" id="UP001597532">
    <property type="component" value="Unassembled WGS sequence"/>
</dbReference>
<proteinExistence type="predicted"/>
<dbReference type="SUPFAM" id="SSF55729">
    <property type="entry name" value="Acyl-CoA N-acyltransferases (Nat)"/>
    <property type="match status" value="1"/>
</dbReference>
<sequence>MSLIAQGDYKFFWNIFVKKIYSVENALGFRLDLEHGLKARKALIPISIRESIESDNSNFLDNRTTGLIERLNTCYVAVNKDDVPCFRCWLIDSSQNQKLKSYWGYTFPTLSKDEMLIENVFTNPKFRGLGIFPAVLYQISDLGKKLGAKHTISFGEISNKNTTRSMAYAGFKPYTYRQVKWFLFRKRVTFSDIPDYLMKEYFQTIKGIQ</sequence>